<gene>
    <name evidence="1" type="ORF">EYH02_00115</name>
</gene>
<dbReference type="Proteomes" id="UP000605805">
    <property type="component" value="Unassembled WGS sequence"/>
</dbReference>
<name>A0A833DU10_9CREN</name>
<dbReference type="SUPFAM" id="SSF51735">
    <property type="entry name" value="NAD(P)-binding Rossmann-fold domains"/>
    <property type="match status" value="1"/>
</dbReference>
<dbReference type="AlphaFoldDB" id="A0A833DU10"/>
<organism evidence="1 2">
    <name type="scientific">Ignisphaera aggregans</name>
    <dbReference type="NCBI Taxonomy" id="334771"/>
    <lineage>
        <taxon>Archaea</taxon>
        <taxon>Thermoproteota</taxon>
        <taxon>Thermoprotei</taxon>
        <taxon>Desulfurococcales</taxon>
        <taxon>Desulfurococcaceae</taxon>
        <taxon>Ignisphaera</taxon>
    </lineage>
</organism>
<protein>
    <submittedName>
        <fullName evidence="1">Uncharacterized protein</fullName>
    </submittedName>
</protein>
<dbReference type="InterPro" id="IPR036291">
    <property type="entry name" value="NAD(P)-bd_dom_sf"/>
</dbReference>
<proteinExistence type="predicted"/>
<comment type="caution">
    <text evidence="1">The sequence shown here is derived from an EMBL/GenBank/DDBJ whole genome shotgun (WGS) entry which is preliminary data.</text>
</comment>
<dbReference type="Gene3D" id="3.40.50.720">
    <property type="entry name" value="NAD(P)-binding Rossmann-like Domain"/>
    <property type="match status" value="1"/>
</dbReference>
<feature type="non-terminal residue" evidence="1">
    <location>
        <position position="83"/>
    </location>
</feature>
<reference evidence="1" key="1">
    <citation type="journal article" date="2020" name="ISME J.">
        <title>Gammaproteobacteria mediating utilization of methyl-, sulfur- and petroleum organic compounds in deep ocean hydrothermal plumes.</title>
        <authorList>
            <person name="Zhou Z."/>
            <person name="Liu Y."/>
            <person name="Pan J."/>
            <person name="Cron B.R."/>
            <person name="Toner B.M."/>
            <person name="Anantharaman K."/>
            <person name="Breier J.A."/>
            <person name="Dick G.J."/>
            <person name="Li M."/>
        </authorList>
    </citation>
    <scope>NUCLEOTIDE SEQUENCE</scope>
    <source>
        <strain evidence="1">SZUA-1435</strain>
    </source>
</reference>
<evidence type="ECO:0000313" key="2">
    <source>
        <dbReference type="Proteomes" id="UP000605805"/>
    </source>
</evidence>
<dbReference type="EMBL" id="DQTV01000004">
    <property type="protein sequence ID" value="HIP56469.1"/>
    <property type="molecule type" value="Genomic_DNA"/>
</dbReference>
<evidence type="ECO:0000313" key="1">
    <source>
        <dbReference type="EMBL" id="HIP56469.1"/>
    </source>
</evidence>
<accession>A0A833DU10</accession>
<sequence length="83" mass="9284">MRITLLGCEDVGYAFAYALAEEGVDVELRIIDESYFRVAKCSSLPLSSTEFMVPSLSQEMDIARILRDSDIIVNTISQDSVFK</sequence>